<dbReference type="Gene3D" id="3.40.1350.110">
    <property type="match status" value="1"/>
</dbReference>
<dbReference type="Proteomes" id="UP000004319">
    <property type="component" value="Unassembled WGS sequence"/>
</dbReference>
<evidence type="ECO:0000313" key="3">
    <source>
        <dbReference type="Proteomes" id="UP000004319"/>
    </source>
</evidence>
<dbReference type="CDD" id="cd13444">
    <property type="entry name" value="CDI_toxin_EC869_like"/>
    <property type="match status" value="1"/>
</dbReference>
<dbReference type="InterPro" id="IPR033799">
    <property type="entry name" value="CdiA_EC869-like"/>
</dbReference>
<dbReference type="Pfam" id="PF21111">
    <property type="entry name" value="CDI_toxin_EC869_like"/>
    <property type="match status" value="1"/>
</dbReference>
<evidence type="ECO:0000259" key="1">
    <source>
        <dbReference type="Pfam" id="PF21111"/>
    </source>
</evidence>
<dbReference type="GO" id="GO:0004530">
    <property type="term" value="F:deoxyribonuclease I activity"/>
    <property type="evidence" value="ECO:0007669"/>
    <property type="project" value="InterPro"/>
</dbReference>
<dbReference type="EMBL" id="BABS01000273">
    <property type="protein sequence ID" value="GAA10445.1"/>
    <property type="molecule type" value="Genomic_DNA"/>
</dbReference>
<sequence>MLASALTDPMMNDAGTADQFRQVISNGDTGLVEAVADQENVQNNIHDVIQEGDKDPCDVPTFKGIHSEDVQNSDIADANNVDGRQMAGRPTIQWKDGVQWVSQGNGIQAQGNPFEVWDAQRLKSEGYFWLADYNSDRSNWRTFDEWNRDSQTAISDKTIDLNASTYKDRSNSAPPSAQFIKRIQGRILADVQQMIRYDEDSGTYRYTTNVPTSPTLSFAQNDIDHYVLDLGVPTEPTDSQWKAICQALQKANDRVTGSGKTIDFKVKDIG</sequence>
<dbReference type="AlphaFoldDB" id="F7VJA0"/>
<accession>F7VJA0</accession>
<organism evidence="2 3">
    <name type="scientific">Acetobacter tropicalis NBRC 101654</name>
    <dbReference type="NCBI Taxonomy" id="749388"/>
    <lineage>
        <taxon>Bacteria</taxon>
        <taxon>Pseudomonadati</taxon>
        <taxon>Pseudomonadota</taxon>
        <taxon>Alphaproteobacteria</taxon>
        <taxon>Acetobacterales</taxon>
        <taxon>Acetobacteraceae</taxon>
        <taxon>Acetobacter</taxon>
    </lineage>
</organism>
<feature type="domain" description="CdiA toxin EC869-like" evidence="1">
    <location>
        <begin position="110"/>
        <end position="254"/>
    </location>
</feature>
<protein>
    <recommendedName>
        <fullName evidence="1">CdiA toxin EC869-like domain-containing protein</fullName>
    </recommendedName>
</protein>
<comment type="caution">
    <text evidence="2">The sequence shown here is derived from an EMBL/GenBank/DDBJ whole genome shotgun (WGS) entry which is preliminary data.</text>
</comment>
<gene>
    <name evidence="2" type="ORF">ATPR_3449</name>
</gene>
<evidence type="ECO:0000313" key="2">
    <source>
        <dbReference type="EMBL" id="GAA10445.1"/>
    </source>
</evidence>
<reference evidence="2 3" key="1">
    <citation type="journal article" date="2011" name="Biochem. Biophys. Res. Commun.">
        <title>Increased number of Arginine-based salt bridges contributes to the thermotolerance of thermotolerant acetic acid bacteria, Acetobacter tropicalis SKU1100.</title>
        <authorList>
            <person name="Matsutani M."/>
            <person name="Hirakawa H."/>
            <person name="Nishikura M."/>
            <person name="Soemphol W."/>
            <person name="Ali I.A.I."/>
            <person name="Yakushi T."/>
            <person name="Matsushita K."/>
        </authorList>
    </citation>
    <scope>NUCLEOTIDE SEQUENCE [LARGE SCALE GENOMIC DNA]</scope>
    <source>
        <strain evidence="2 3">NBRC 101654</strain>
    </source>
</reference>
<proteinExistence type="predicted"/>
<name>F7VJA0_9PROT</name>